<dbReference type="EMBL" id="JADWDJ010000019">
    <property type="protein sequence ID" value="KAG5265751.1"/>
    <property type="molecule type" value="Genomic_DNA"/>
</dbReference>
<evidence type="ECO:0000256" key="6">
    <source>
        <dbReference type="RuleBase" id="RU210713"/>
    </source>
</evidence>
<dbReference type="PROSITE" id="PS50845">
    <property type="entry name" value="RETICULON"/>
    <property type="match status" value="1"/>
</dbReference>
<dbReference type="GO" id="GO:0043005">
    <property type="term" value="C:neuron projection"/>
    <property type="evidence" value="ECO:0007669"/>
    <property type="project" value="TreeGrafter"/>
</dbReference>
<evidence type="ECO:0000313" key="8">
    <source>
        <dbReference type="EMBL" id="KAG5265751.1"/>
    </source>
</evidence>
<keyword evidence="4 6" id="KW-1133">Transmembrane helix</keyword>
<accession>A0AAV6FZF3</accession>
<keyword evidence="3 6" id="KW-0256">Endoplasmic reticulum</keyword>
<comment type="caution">
    <text evidence="8">The sequence shown here is derived from an EMBL/GenBank/DDBJ whole genome shotgun (WGS) entry which is preliminary data.</text>
</comment>
<sequence>MFCVQELTLAALGQLKELGLQDPQSGPNPVCLLYNYATHLLYHLPQLQRLDTHRISSKQINMGSTVMELLYWRDPRKTGVVFASALLLLVALSRFSALSVLAHVALAILSVTISFRAYKSLLQAVQKTDAGHPFKAYLELEVALTPDQMSSYIEKMQLYVNSTLVELRRLFLVQDLLDSIKFAVLMWLLTHLGAVFNGLTLLILAVVAMFTLPIVYEKNQTQIDHFLGVVKNNVQHILALIKSKVPGAKTKNQ</sequence>
<dbReference type="Pfam" id="PF02453">
    <property type="entry name" value="Reticulon"/>
    <property type="match status" value="1"/>
</dbReference>
<evidence type="ECO:0000256" key="4">
    <source>
        <dbReference type="ARBA" id="ARBA00022989"/>
    </source>
</evidence>
<dbReference type="GO" id="GO:0007420">
    <property type="term" value="P:brain development"/>
    <property type="evidence" value="ECO:0007669"/>
    <property type="project" value="TreeGrafter"/>
</dbReference>
<evidence type="ECO:0000256" key="1">
    <source>
        <dbReference type="ARBA" id="ARBA00004477"/>
    </source>
</evidence>
<protein>
    <recommendedName>
        <fullName evidence="6">Reticulon</fullName>
    </recommendedName>
</protein>
<dbReference type="AlphaFoldDB" id="A0AAV6FZF3"/>
<evidence type="ECO:0000313" key="9">
    <source>
        <dbReference type="Proteomes" id="UP000823561"/>
    </source>
</evidence>
<dbReference type="PANTHER" id="PTHR45799:SF6">
    <property type="entry name" value="RETICULON"/>
    <property type="match status" value="1"/>
</dbReference>
<name>A0AAV6FZF3_9TELE</name>
<dbReference type="Gene3D" id="1.20.5.2480">
    <property type="match status" value="1"/>
</dbReference>
<keyword evidence="5 6" id="KW-0472">Membrane</keyword>
<dbReference type="GO" id="GO:0005789">
    <property type="term" value="C:endoplasmic reticulum membrane"/>
    <property type="evidence" value="ECO:0007669"/>
    <property type="project" value="UniProtKB-SubCell"/>
</dbReference>
<evidence type="ECO:0000259" key="7">
    <source>
        <dbReference type="PROSITE" id="PS50845"/>
    </source>
</evidence>
<reference evidence="8" key="1">
    <citation type="submission" date="2020-10" db="EMBL/GenBank/DDBJ databases">
        <title>Chromosome-scale genome assembly of the Allis shad, Alosa alosa.</title>
        <authorList>
            <person name="Margot Z."/>
            <person name="Christophe K."/>
            <person name="Cabau C."/>
            <person name="Louis A."/>
            <person name="Berthelot C."/>
            <person name="Parey E."/>
            <person name="Roest Crollius H."/>
            <person name="Montfort J."/>
            <person name="Robinson-Rechavi M."/>
            <person name="Bucao C."/>
            <person name="Bouchez O."/>
            <person name="Gislard M."/>
            <person name="Lluch J."/>
            <person name="Milhes M."/>
            <person name="Lampietro C."/>
            <person name="Lopez Roques C."/>
            <person name="Donnadieu C."/>
            <person name="Braasch I."/>
            <person name="Desvignes T."/>
            <person name="Postlethwait J."/>
            <person name="Bobe J."/>
            <person name="Guiguen Y."/>
        </authorList>
    </citation>
    <scope>NUCLEOTIDE SEQUENCE</scope>
    <source>
        <strain evidence="8">M-15738</strain>
        <tissue evidence="8">Blood</tissue>
    </source>
</reference>
<comment type="subcellular location">
    <subcellularLocation>
        <location evidence="1 6">Endoplasmic reticulum membrane</location>
        <topology evidence="1 6">Multi-pass membrane protein</topology>
    </subcellularLocation>
</comment>
<evidence type="ECO:0000256" key="3">
    <source>
        <dbReference type="ARBA" id="ARBA00022824"/>
    </source>
</evidence>
<dbReference type="Proteomes" id="UP000823561">
    <property type="component" value="Chromosome 19"/>
</dbReference>
<proteinExistence type="predicted"/>
<evidence type="ECO:0000256" key="5">
    <source>
        <dbReference type="ARBA" id="ARBA00023136"/>
    </source>
</evidence>
<feature type="domain" description="Reticulon" evidence="7">
    <location>
        <begin position="66"/>
        <end position="253"/>
    </location>
</feature>
<feature type="transmembrane region" description="Helical" evidence="6">
    <location>
        <begin position="78"/>
        <end position="95"/>
    </location>
</feature>
<feature type="transmembrane region" description="Helical" evidence="6">
    <location>
        <begin position="195"/>
        <end position="216"/>
    </location>
</feature>
<dbReference type="GO" id="GO:0014069">
    <property type="term" value="C:postsynaptic density"/>
    <property type="evidence" value="ECO:0007669"/>
    <property type="project" value="TreeGrafter"/>
</dbReference>
<dbReference type="InterPro" id="IPR003388">
    <property type="entry name" value="Reticulon"/>
</dbReference>
<dbReference type="GO" id="GO:0071787">
    <property type="term" value="P:endoplasmic reticulum tubular network formation"/>
    <property type="evidence" value="ECO:0007669"/>
    <property type="project" value="TreeGrafter"/>
</dbReference>
<dbReference type="PANTHER" id="PTHR45799">
    <property type="entry name" value="RETICULON-LIKE PROTEIN"/>
    <property type="match status" value="1"/>
</dbReference>
<keyword evidence="9" id="KW-1185">Reference proteome</keyword>
<organism evidence="8 9">
    <name type="scientific">Alosa alosa</name>
    <name type="common">allis shad</name>
    <dbReference type="NCBI Taxonomy" id="278164"/>
    <lineage>
        <taxon>Eukaryota</taxon>
        <taxon>Metazoa</taxon>
        <taxon>Chordata</taxon>
        <taxon>Craniata</taxon>
        <taxon>Vertebrata</taxon>
        <taxon>Euteleostomi</taxon>
        <taxon>Actinopterygii</taxon>
        <taxon>Neopterygii</taxon>
        <taxon>Teleostei</taxon>
        <taxon>Clupei</taxon>
        <taxon>Clupeiformes</taxon>
        <taxon>Clupeoidei</taxon>
        <taxon>Clupeidae</taxon>
        <taxon>Alosa</taxon>
    </lineage>
</organism>
<gene>
    <name evidence="8" type="ORF">AALO_G00245990</name>
</gene>
<evidence type="ECO:0000256" key="2">
    <source>
        <dbReference type="ARBA" id="ARBA00022692"/>
    </source>
</evidence>
<keyword evidence="2 6" id="KW-0812">Transmembrane</keyword>
<dbReference type="GO" id="GO:0030182">
    <property type="term" value="P:neuron differentiation"/>
    <property type="evidence" value="ECO:0007669"/>
    <property type="project" value="TreeGrafter"/>
</dbReference>
<dbReference type="InterPro" id="IPR046964">
    <property type="entry name" value="RTN1-4"/>
</dbReference>